<name>A0AAV4HZS3_9GAST</name>
<comment type="caution">
    <text evidence="1">The sequence shown here is derived from an EMBL/GenBank/DDBJ whole genome shotgun (WGS) entry which is preliminary data.</text>
</comment>
<evidence type="ECO:0000313" key="1">
    <source>
        <dbReference type="EMBL" id="GFS03704.1"/>
    </source>
</evidence>
<accession>A0AAV4HZS3</accession>
<keyword evidence="2" id="KW-1185">Reference proteome</keyword>
<reference evidence="1 2" key="1">
    <citation type="journal article" date="2021" name="Elife">
        <title>Chloroplast acquisition without the gene transfer in kleptoplastic sea slugs, Plakobranchus ocellatus.</title>
        <authorList>
            <person name="Maeda T."/>
            <person name="Takahashi S."/>
            <person name="Yoshida T."/>
            <person name="Shimamura S."/>
            <person name="Takaki Y."/>
            <person name="Nagai Y."/>
            <person name="Toyoda A."/>
            <person name="Suzuki Y."/>
            <person name="Arimoto A."/>
            <person name="Ishii H."/>
            <person name="Satoh N."/>
            <person name="Nishiyama T."/>
            <person name="Hasebe M."/>
            <person name="Maruyama T."/>
            <person name="Minagawa J."/>
            <person name="Obokata J."/>
            <person name="Shigenobu S."/>
        </authorList>
    </citation>
    <scope>NUCLEOTIDE SEQUENCE [LARGE SCALE GENOMIC DNA]</scope>
</reference>
<dbReference type="Proteomes" id="UP000762676">
    <property type="component" value="Unassembled WGS sequence"/>
</dbReference>
<organism evidence="1 2">
    <name type="scientific">Elysia marginata</name>
    <dbReference type="NCBI Taxonomy" id="1093978"/>
    <lineage>
        <taxon>Eukaryota</taxon>
        <taxon>Metazoa</taxon>
        <taxon>Spiralia</taxon>
        <taxon>Lophotrochozoa</taxon>
        <taxon>Mollusca</taxon>
        <taxon>Gastropoda</taxon>
        <taxon>Heterobranchia</taxon>
        <taxon>Euthyneura</taxon>
        <taxon>Panpulmonata</taxon>
        <taxon>Sacoglossa</taxon>
        <taxon>Placobranchoidea</taxon>
        <taxon>Plakobranchidae</taxon>
        <taxon>Elysia</taxon>
    </lineage>
</organism>
<dbReference type="EMBL" id="BMAT01013006">
    <property type="protein sequence ID" value="GFS03704.1"/>
    <property type="molecule type" value="Genomic_DNA"/>
</dbReference>
<protein>
    <submittedName>
        <fullName evidence="1">Uncharacterized protein</fullName>
    </submittedName>
</protein>
<evidence type="ECO:0000313" key="2">
    <source>
        <dbReference type="Proteomes" id="UP000762676"/>
    </source>
</evidence>
<sequence>MENTGELASVANFNGLLKQVWVKYVTPESSLQGFMKSGIYIQLIQKDLLQVEKWKRAKRFFQVLHVQMRVMKLPQLMMLPISSRNQVQLQRLNPQNQFLHKSRTQRNGRQ</sequence>
<gene>
    <name evidence="1" type="ORF">ElyMa_006477600</name>
</gene>
<proteinExistence type="predicted"/>
<dbReference type="AlphaFoldDB" id="A0AAV4HZS3"/>